<keyword evidence="6" id="KW-1185">Reference proteome</keyword>
<dbReference type="InterPro" id="IPR051209">
    <property type="entry name" value="FAD-bind_Monooxygenase_sf"/>
</dbReference>
<keyword evidence="4" id="KW-0560">Oxidoreductase</keyword>
<protein>
    <submittedName>
        <fullName evidence="5">Monooxygenase</fullName>
    </submittedName>
</protein>
<reference evidence="5" key="2">
    <citation type="submission" date="2020-09" db="EMBL/GenBank/DDBJ databases">
        <authorList>
            <person name="Sun Q."/>
            <person name="Ohkuma M."/>
        </authorList>
    </citation>
    <scope>NUCLEOTIDE SEQUENCE</scope>
    <source>
        <strain evidence="5">JCM 19831</strain>
    </source>
</reference>
<dbReference type="Gene3D" id="3.50.50.60">
    <property type="entry name" value="FAD/NAD(P)-binding domain"/>
    <property type="match status" value="3"/>
</dbReference>
<comment type="similarity">
    <text evidence="1">Belongs to the FAD-binding monooxygenase family.</text>
</comment>
<dbReference type="AlphaFoldDB" id="A0A917UFH7"/>
<evidence type="ECO:0000256" key="3">
    <source>
        <dbReference type="ARBA" id="ARBA00022827"/>
    </source>
</evidence>
<dbReference type="GO" id="GO:0050660">
    <property type="term" value="F:flavin adenine dinucleotide binding"/>
    <property type="evidence" value="ECO:0007669"/>
    <property type="project" value="InterPro"/>
</dbReference>
<dbReference type="EMBL" id="BMPI01000125">
    <property type="protein sequence ID" value="GGM89098.1"/>
    <property type="molecule type" value="Genomic_DNA"/>
</dbReference>
<sequence>MTIDADDAQLRRHLRDAEVPALLMTVAHLTGDTSILRDDARSDGWLFLPQGGLSTGLREQARALAAGVLARLRDGAPVLPPDARTLHRITSWAMGMDTADLVPMLAEEIVPPGVDPKAPGWSRDDLPGAREVEVAVVGAGMSGLLAAYRLKQAGVPVVVYEKSSDVGGTWFENTYPGCRVDVPSHLYSYSFAQRADWPYHFSAQDDLRQYFADFAKQHGLYDHIRFDTEVRAAAWDESLGRWRLTLGTPDAERTVTSTVLVAAVGQLNRPHLPDLPGRDEFAGPAFHSARWDHSVDLAGMRVAVVGTGASAIQFIPEIAKTAGELRVFQRTPPWLRPTLHYHQPVADGLRWLFEHLPYYTAWHRFWLLAPGLHRVLEGWVVDRDYPPTERAISAVNDALRATLTGYKLGQLAGRPDLEPLVIPAYPVGAKRVLRDNGAWIATLRRDNVRLVGERIERITPGAVRTADGAEHPADVIIYGTGFAASEFLAPMTVTGRGGIDLHRSWNGDARAYLGLTVPGFPNLFCLYGPNTNLAGHGGSIIYMSECGVTYLLDAVRHLLGAPHRAVEVRPEVCDAFNEELDAANAERAWGFSKANNWFINRAGRSAQNWPFPAQEYWRRTRRFDPAQYLHLP</sequence>
<dbReference type="Proteomes" id="UP000642070">
    <property type="component" value="Unassembled WGS sequence"/>
</dbReference>
<evidence type="ECO:0000256" key="1">
    <source>
        <dbReference type="ARBA" id="ARBA00010139"/>
    </source>
</evidence>
<evidence type="ECO:0000313" key="6">
    <source>
        <dbReference type="Proteomes" id="UP000642070"/>
    </source>
</evidence>
<dbReference type="GO" id="GO:0004499">
    <property type="term" value="F:N,N-dimethylaniline monooxygenase activity"/>
    <property type="evidence" value="ECO:0007669"/>
    <property type="project" value="InterPro"/>
</dbReference>
<evidence type="ECO:0000256" key="2">
    <source>
        <dbReference type="ARBA" id="ARBA00022630"/>
    </source>
</evidence>
<accession>A0A917UFH7</accession>
<gene>
    <name evidence="5" type="ORF">GCM10007977_108880</name>
</gene>
<dbReference type="InterPro" id="IPR020946">
    <property type="entry name" value="Flavin_mOase-like"/>
</dbReference>
<name>A0A917UFH7_9ACTN</name>
<dbReference type="RefSeq" id="WP_190258014.1">
    <property type="nucleotide sequence ID" value="NZ_BMPI01000125.1"/>
</dbReference>
<dbReference type="InterPro" id="IPR036188">
    <property type="entry name" value="FAD/NAD-bd_sf"/>
</dbReference>
<evidence type="ECO:0000313" key="5">
    <source>
        <dbReference type="EMBL" id="GGM89098.1"/>
    </source>
</evidence>
<organism evidence="5 6">
    <name type="scientific">Dactylosporangium sucinum</name>
    <dbReference type="NCBI Taxonomy" id="1424081"/>
    <lineage>
        <taxon>Bacteria</taxon>
        <taxon>Bacillati</taxon>
        <taxon>Actinomycetota</taxon>
        <taxon>Actinomycetes</taxon>
        <taxon>Micromonosporales</taxon>
        <taxon>Micromonosporaceae</taxon>
        <taxon>Dactylosporangium</taxon>
    </lineage>
</organism>
<reference evidence="5" key="1">
    <citation type="journal article" date="2014" name="Int. J. Syst. Evol. Microbiol.">
        <title>Complete genome sequence of Corynebacterium casei LMG S-19264T (=DSM 44701T), isolated from a smear-ripened cheese.</title>
        <authorList>
            <consortium name="US DOE Joint Genome Institute (JGI-PGF)"/>
            <person name="Walter F."/>
            <person name="Albersmeier A."/>
            <person name="Kalinowski J."/>
            <person name="Ruckert C."/>
        </authorList>
    </citation>
    <scope>NUCLEOTIDE SEQUENCE</scope>
    <source>
        <strain evidence="5">JCM 19831</strain>
    </source>
</reference>
<dbReference type="PRINTS" id="PR00419">
    <property type="entry name" value="ADXRDTASE"/>
</dbReference>
<dbReference type="Pfam" id="PF00743">
    <property type="entry name" value="FMO-like"/>
    <property type="match status" value="1"/>
</dbReference>
<comment type="caution">
    <text evidence="5">The sequence shown here is derived from an EMBL/GenBank/DDBJ whole genome shotgun (WGS) entry which is preliminary data.</text>
</comment>
<keyword evidence="3" id="KW-0274">FAD</keyword>
<keyword evidence="2" id="KW-0285">Flavoprotein</keyword>
<evidence type="ECO:0000256" key="4">
    <source>
        <dbReference type="ARBA" id="ARBA00023002"/>
    </source>
</evidence>
<dbReference type="SUPFAM" id="SSF51905">
    <property type="entry name" value="FAD/NAD(P)-binding domain"/>
    <property type="match status" value="1"/>
</dbReference>
<keyword evidence="5" id="KW-0503">Monooxygenase</keyword>
<dbReference type="PANTHER" id="PTHR42877:SF4">
    <property type="entry name" value="FAD_NAD(P)-BINDING DOMAIN-CONTAINING PROTEIN-RELATED"/>
    <property type="match status" value="1"/>
</dbReference>
<proteinExistence type="inferred from homology"/>
<dbReference type="GO" id="GO:0050661">
    <property type="term" value="F:NADP binding"/>
    <property type="evidence" value="ECO:0007669"/>
    <property type="project" value="InterPro"/>
</dbReference>
<dbReference type="PANTHER" id="PTHR42877">
    <property type="entry name" value="L-ORNITHINE N(5)-MONOOXYGENASE-RELATED"/>
    <property type="match status" value="1"/>
</dbReference>